<proteinExistence type="predicted"/>
<dbReference type="InterPro" id="IPR011990">
    <property type="entry name" value="TPR-like_helical_dom_sf"/>
</dbReference>
<reference evidence="2" key="1">
    <citation type="journal article" date="2019" name="Int. J. Syst. Evol. Microbiol.">
        <title>The Global Catalogue of Microorganisms (GCM) 10K type strain sequencing project: providing services to taxonomists for standard genome sequencing and annotation.</title>
        <authorList>
            <consortium name="The Broad Institute Genomics Platform"/>
            <consortium name="The Broad Institute Genome Sequencing Center for Infectious Disease"/>
            <person name="Wu L."/>
            <person name="Ma J."/>
        </authorList>
    </citation>
    <scope>NUCLEOTIDE SEQUENCE [LARGE SCALE GENOMIC DNA]</scope>
    <source>
        <strain evidence="2">CCUG 66188</strain>
    </source>
</reference>
<gene>
    <name evidence="1" type="ORF">ACFO6W_21800</name>
</gene>
<dbReference type="EMBL" id="JBHSGN010000132">
    <property type="protein sequence ID" value="MFC4676320.1"/>
    <property type="molecule type" value="Genomic_DNA"/>
</dbReference>
<sequence length="545" mass="62560">MKQILLYTSTLLLLLFTSCEDELDKRHFTSDGFTSANIEFLYTQGASKTIDNDYSDFYTYIFRMLEVYTQTVAQKYGTGRSSTYEIKTDNGRWEKYYVTRMQELAEMDKIYNFSLTEGEKAQYSPYMETAKILKVFNTIMATDVLGAMPYSEAWGARNGLYGQPVNITPKYDSQKDIYFSLINDLESAATYLKNSSLDNNIEKHRLFSSQDIVYKGDFSKWYKFANSLCLRAAMRISNIDEARAKEVLSRLSLVDLITGNEDNAYTYKENTALVGDCTGIWRALRESQNQNNGEYAYAPQNMVKIFNSANDPRMIVYYQPPSDLNGNVYDATKPILGYPESADAAEAIIKDKTADEIRKTYGIVNSVTIRNNSKFPNGIGITASDVYFFLAEARVRNLISWGNAEEFYNRGIILSIQEYYKYYKNSTETAMKIAAIADADVSDATLTNWLASSPYKFNSAKALEQIATQRWIHLWILQPFENWAEYRRTDLPLMVEDRELMVLLNQQNAPVRFMYPSSEATMNGENFKAVSSENNPKVKVWWDMK</sequence>
<keyword evidence="2" id="KW-1185">Reference proteome</keyword>
<dbReference type="Proteomes" id="UP001596023">
    <property type="component" value="Unassembled WGS sequence"/>
</dbReference>
<organism evidence="1 2">
    <name type="scientific">Dysgonomonas termitidis</name>
    <dbReference type="NCBI Taxonomy" id="1516126"/>
    <lineage>
        <taxon>Bacteria</taxon>
        <taxon>Pseudomonadati</taxon>
        <taxon>Bacteroidota</taxon>
        <taxon>Bacteroidia</taxon>
        <taxon>Bacteroidales</taxon>
        <taxon>Dysgonomonadaceae</taxon>
        <taxon>Dysgonomonas</taxon>
    </lineage>
</organism>
<evidence type="ECO:0000313" key="1">
    <source>
        <dbReference type="EMBL" id="MFC4676320.1"/>
    </source>
</evidence>
<evidence type="ECO:0000313" key="2">
    <source>
        <dbReference type="Proteomes" id="UP001596023"/>
    </source>
</evidence>
<dbReference type="Pfam" id="PF12771">
    <property type="entry name" value="SusD-like_2"/>
    <property type="match status" value="1"/>
</dbReference>
<protein>
    <submittedName>
        <fullName evidence="1">SusD/RagB family nutrient-binding outer membrane lipoprotein</fullName>
    </submittedName>
</protein>
<accession>A0ABV9L1M0</accession>
<dbReference type="RefSeq" id="WP_380000437.1">
    <property type="nucleotide sequence ID" value="NZ_JBHSGN010000132.1"/>
</dbReference>
<keyword evidence="1" id="KW-0449">Lipoprotein</keyword>
<dbReference type="PROSITE" id="PS51257">
    <property type="entry name" value="PROKAR_LIPOPROTEIN"/>
    <property type="match status" value="1"/>
</dbReference>
<dbReference type="Gene3D" id="1.25.40.390">
    <property type="match status" value="1"/>
</dbReference>
<comment type="caution">
    <text evidence="1">The sequence shown here is derived from an EMBL/GenBank/DDBJ whole genome shotgun (WGS) entry which is preliminary data.</text>
</comment>
<name>A0ABV9L1M0_9BACT</name>
<dbReference type="SUPFAM" id="SSF48452">
    <property type="entry name" value="TPR-like"/>
    <property type="match status" value="1"/>
</dbReference>
<dbReference type="InterPro" id="IPR041662">
    <property type="entry name" value="SusD-like_2"/>
</dbReference>